<reference evidence="2 3" key="1">
    <citation type="submission" date="2023-12" db="EMBL/GenBank/DDBJ databases">
        <title>Baltic Sea Cyanobacteria.</title>
        <authorList>
            <person name="Delbaje E."/>
            <person name="Fewer D.P."/>
            <person name="Shishido T.K."/>
        </authorList>
    </citation>
    <scope>NUCLEOTIDE SEQUENCE [LARGE SCALE GENOMIC DNA]</scope>
    <source>
        <strain evidence="2 3">UHCC 0370</strain>
    </source>
</reference>
<accession>A0ABU5TMT1</accession>
<dbReference type="Pfam" id="PF19493">
    <property type="entry name" value="Trypco1"/>
    <property type="match status" value="1"/>
</dbReference>
<organism evidence="2 3">
    <name type="scientific">Pseudanabaena galeata UHCC 0370</name>
    <dbReference type="NCBI Taxonomy" id="3110310"/>
    <lineage>
        <taxon>Bacteria</taxon>
        <taxon>Bacillati</taxon>
        <taxon>Cyanobacteriota</taxon>
        <taxon>Cyanophyceae</taxon>
        <taxon>Pseudanabaenales</taxon>
        <taxon>Pseudanabaenaceae</taxon>
        <taxon>Pseudanabaena</taxon>
    </lineage>
</organism>
<feature type="domain" description="Trypsin-co-occurring" evidence="1">
    <location>
        <begin position="14"/>
        <end position="102"/>
    </location>
</feature>
<evidence type="ECO:0000313" key="2">
    <source>
        <dbReference type="EMBL" id="MEA5479552.1"/>
    </source>
</evidence>
<dbReference type="EMBL" id="JAYGIE010000092">
    <property type="protein sequence ID" value="MEA5479552.1"/>
    <property type="molecule type" value="Genomic_DNA"/>
</dbReference>
<dbReference type="RefSeq" id="WP_323262755.1">
    <property type="nucleotide sequence ID" value="NZ_JAYGIE010000092.1"/>
</dbReference>
<dbReference type="InterPro" id="IPR045794">
    <property type="entry name" value="Trypco1"/>
</dbReference>
<sequence length="111" mass="11749">MTNDSDRTQNIPVKLEGGRTIRVEVTQTGRVDVASGASEFKDVTDALEEIVQAIAEPINRANPTKATVKFGLEIAVESGKLIAVLGKGSAKANLEIALEWTKEAGTVKTIG</sequence>
<protein>
    <submittedName>
        <fullName evidence="2">CU044_2847 family protein</fullName>
    </submittedName>
</protein>
<keyword evidence="3" id="KW-1185">Reference proteome</keyword>
<name>A0ABU5TMT1_9CYAN</name>
<proteinExistence type="predicted"/>
<dbReference type="NCBIfam" id="NF041216">
    <property type="entry name" value="CU044_2847_fam"/>
    <property type="match status" value="1"/>
</dbReference>
<gene>
    <name evidence="2" type="ORF">VB774_18175</name>
</gene>
<comment type="caution">
    <text evidence="2">The sequence shown here is derived from an EMBL/GenBank/DDBJ whole genome shotgun (WGS) entry which is preliminary data.</text>
</comment>
<evidence type="ECO:0000313" key="3">
    <source>
        <dbReference type="Proteomes" id="UP001301388"/>
    </source>
</evidence>
<evidence type="ECO:0000259" key="1">
    <source>
        <dbReference type="Pfam" id="PF19493"/>
    </source>
</evidence>
<dbReference type="Proteomes" id="UP001301388">
    <property type="component" value="Unassembled WGS sequence"/>
</dbReference>